<gene>
    <name evidence="1" type="ORF">JDS37_12665</name>
</gene>
<organism evidence="1 2">
    <name type="scientific">Vreelandella venusta</name>
    <dbReference type="NCBI Taxonomy" id="44935"/>
    <lineage>
        <taxon>Bacteria</taxon>
        <taxon>Pseudomonadati</taxon>
        <taxon>Pseudomonadota</taxon>
        <taxon>Gammaproteobacteria</taxon>
        <taxon>Oceanospirillales</taxon>
        <taxon>Halomonadaceae</taxon>
        <taxon>Vreelandella</taxon>
    </lineage>
</organism>
<evidence type="ECO:0000313" key="2">
    <source>
        <dbReference type="Proteomes" id="UP000663479"/>
    </source>
</evidence>
<protein>
    <submittedName>
        <fullName evidence="1">Uncharacterized protein</fullName>
    </submittedName>
</protein>
<name>A0AAP9ZBL2_9GAMM</name>
<accession>A0AAP9ZBL2</accession>
<dbReference type="AlphaFoldDB" id="A0AAP9ZBL2"/>
<dbReference type="RefSeq" id="WP_146944919.1">
    <property type="nucleotide sequence ID" value="NZ_BJUL01000014.1"/>
</dbReference>
<dbReference type="EMBL" id="CP066539">
    <property type="protein sequence ID" value="QRL02165.1"/>
    <property type="molecule type" value="Genomic_DNA"/>
</dbReference>
<dbReference type="Proteomes" id="UP000663479">
    <property type="component" value="Chromosome"/>
</dbReference>
<evidence type="ECO:0000313" key="1">
    <source>
        <dbReference type="EMBL" id="QRL02165.1"/>
    </source>
</evidence>
<proteinExistence type="predicted"/>
<sequence>MSKMPKSVVLEGRRYPTWVLSSRARAQLMNLQQVDAHIAELRERLAHYSMARTLCQQHLRNALPKPLSLPAGRCYWHTVPREWVELSDVSCPLHAVPGGHSYQEGDTLVVYIKGLGVVGWGAVTVDSSSVCHFTWRCRVASMASVIPAKTLSQFALRHPTRPSQRLPSDANIGRLFEMLNSRSLSK</sequence>
<reference evidence="1" key="1">
    <citation type="submission" date="2020-12" db="EMBL/GenBank/DDBJ databases">
        <title>Genome reconstruction of Halomonas venusta strain DSM 4743.</title>
        <authorList>
            <person name="Aguirre-Garrido J.F."/>
            <person name="Hernandez-Soto L.M."/>
            <person name="Martinez-Abarca F."/>
        </authorList>
    </citation>
    <scope>NUCLEOTIDE SEQUENCE</scope>
    <source>
        <strain evidence="1">4743</strain>
    </source>
</reference>